<gene>
    <name evidence="2" type="ORF">S2091_2766</name>
</gene>
<accession>A0A2S9GXF3</accession>
<dbReference type="Pfam" id="PF13673">
    <property type="entry name" value="Acetyltransf_10"/>
    <property type="match status" value="1"/>
</dbReference>
<dbReference type="CDD" id="cd04301">
    <property type="entry name" value="NAT_SF"/>
    <property type="match status" value="1"/>
</dbReference>
<protein>
    <submittedName>
        <fullName evidence="2">Putative acyltransferase</fullName>
    </submittedName>
</protein>
<dbReference type="OrthoDB" id="9796171at2"/>
<keyword evidence="2" id="KW-0012">Acyltransferase</keyword>
<dbReference type="Proteomes" id="UP000237839">
    <property type="component" value="Unassembled WGS sequence"/>
</dbReference>
<sequence>MTQIIKWQCASFNELTGAQIYAILQARSEVFIMEQNCVYQDMDGLDLSTLHVIGWAEDEKVAAYLRIVAPNIKFPEPSIGRVISTSAFRGSGIGRQLITEGLKQLEAHYPSQAVRISAQAYLQEFYKSFGFVAVSEEYLEDDIPHIEMLRPVSSN</sequence>
<keyword evidence="3" id="KW-1185">Reference proteome</keyword>
<dbReference type="EMBL" id="PUGF01000013">
    <property type="protein sequence ID" value="PRC92391.1"/>
    <property type="molecule type" value="Genomic_DNA"/>
</dbReference>
<evidence type="ECO:0000313" key="2">
    <source>
        <dbReference type="EMBL" id="PRC92391.1"/>
    </source>
</evidence>
<dbReference type="InterPro" id="IPR000182">
    <property type="entry name" value="GNAT_dom"/>
</dbReference>
<dbReference type="RefSeq" id="WP_105532527.1">
    <property type="nucleotide sequence ID" value="NZ_PUGF01000013.1"/>
</dbReference>
<dbReference type="SUPFAM" id="SSF55729">
    <property type="entry name" value="Acyl-CoA N-acyltransferases (Nat)"/>
    <property type="match status" value="1"/>
</dbReference>
<proteinExistence type="predicted"/>
<dbReference type="GO" id="GO:0016747">
    <property type="term" value="F:acyltransferase activity, transferring groups other than amino-acyl groups"/>
    <property type="evidence" value="ECO:0007669"/>
    <property type="project" value="InterPro"/>
</dbReference>
<evidence type="ECO:0000259" key="1">
    <source>
        <dbReference type="PROSITE" id="PS51186"/>
    </source>
</evidence>
<keyword evidence="2" id="KW-0808">Transferase</keyword>
<reference evidence="2 3" key="1">
    <citation type="submission" date="2018-02" db="EMBL/GenBank/DDBJ databases">
        <title>Solimicrobium silvestre gen. nov., sp. nov., isolated from alpine forest soil.</title>
        <authorList>
            <person name="Margesin R."/>
            <person name="Albuquerque L."/>
            <person name="Zhang D.-C."/>
            <person name="Froufe H.J.C."/>
            <person name="Severino R."/>
            <person name="Roxo I."/>
            <person name="Egas C."/>
            <person name="Da Costa M.S."/>
        </authorList>
    </citation>
    <scope>NUCLEOTIDE SEQUENCE [LARGE SCALE GENOMIC DNA]</scope>
    <source>
        <strain evidence="2 3">S20-91</strain>
    </source>
</reference>
<name>A0A2S9GXF3_9BURK</name>
<dbReference type="Gene3D" id="3.40.630.30">
    <property type="match status" value="1"/>
</dbReference>
<dbReference type="InterPro" id="IPR016181">
    <property type="entry name" value="Acyl_CoA_acyltransferase"/>
</dbReference>
<dbReference type="AlphaFoldDB" id="A0A2S9GXF3"/>
<evidence type="ECO:0000313" key="3">
    <source>
        <dbReference type="Proteomes" id="UP000237839"/>
    </source>
</evidence>
<dbReference type="PROSITE" id="PS51186">
    <property type="entry name" value="GNAT"/>
    <property type="match status" value="1"/>
</dbReference>
<feature type="domain" description="N-acetyltransferase" evidence="1">
    <location>
        <begin position="10"/>
        <end position="153"/>
    </location>
</feature>
<organism evidence="2 3">
    <name type="scientific">Solimicrobium silvestre</name>
    <dbReference type="NCBI Taxonomy" id="2099400"/>
    <lineage>
        <taxon>Bacteria</taxon>
        <taxon>Pseudomonadati</taxon>
        <taxon>Pseudomonadota</taxon>
        <taxon>Betaproteobacteria</taxon>
        <taxon>Burkholderiales</taxon>
        <taxon>Oxalobacteraceae</taxon>
        <taxon>Solimicrobium</taxon>
    </lineage>
</organism>
<comment type="caution">
    <text evidence="2">The sequence shown here is derived from an EMBL/GenBank/DDBJ whole genome shotgun (WGS) entry which is preliminary data.</text>
</comment>